<accession>A0A8H6HPL8</accession>
<feature type="region of interest" description="Disordered" evidence="1">
    <location>
        <begin position="145"/>
        <end position="170"/>
    </location>
</feature>
<evidence type="ECO:0000256" key="1">
    <source>
        <dbReference type="SAM" id="MobiDB-lite"/>
    </source>
</evidence>
<feature type="region of interest" description="Disordered" evidence="1">
    <location>
        <begin position="186"/>
        <end position="221"/>
    </location>
</feature>
<evidence type="ECO:0000313" key="2">
    <source>
        <dbReference type="EMBL" id="KAF6750142.1"/>
    </source>
</evidence>
<organism evidence="2 3">
    <name type="scientific">Ephemerocybe angulata</name>
    <dbReference type="NCBI Taxonomy" id="980116"/>
    <lineage>
        <taxon>Eukaryota</taxon>
        <taxon>Fungi</taxon>
        <taxon>Dikarya</taxon>
        <taxon>Basidiomycota</taxon>
        <taxon>Agaricomycotina</taxon>
        <taxon>Agaricomycetes</taxon>
        <taxon>Agaricomycetidae</taxon>
        <taxon>Agaricales</taxon>
        <taxon>Agaricineae</taxon>
        <taxon>Psathyrellaceae</taxon>
        <taxon>Ephemerocybe</taxon>
    </lineage>
</organism>
<sequence length="221" mass="24058">MPPTMEPTWDLPASDRDLLTSNPWSSHLQDVEDLGPTGSGSHSSSSSLPPPLPMPRGRGYVEHHTTGAPHHRYHTHAWNGSVPFVAQGQVINIERTTGQPIIILIPLPSHSTHHVHRAWNVNMGANYGEVYQGETEAHGIRSVPGGGEGRGSTHALADDDYGQEARSQGTRTSTFWKAIGRFFQRRSSRAGAEQQQPHSEAGDSGSVAVSRSDRRLGHSQF</sequence>
<dbReference type="AlphaFoldDB" id="A0A8H6HPL8"/>
<comment type="caution">
    <text evidence="2">The sequence shown here is derived from an EMBL/GenBank/DDBJ whole genome shotgun (WGS) entry which is preliminary data.</text>
</comment>
<feature type="compositionally biased region" description="Low complexity" evidence="1">
    <location>
        <begin position="34"/>
        <end position="47"/>
    </location>
</feature>
<proteinExistence type="predicted"/>
<feature type="compositionally biased region" description="Basic and acidic residues" evidence="1">
    <location>
        <begin position="211"/>
        <end position="221"/>
    </location>
</feature>
<keyword evidence="3" id="KW-1185">Reference proteome</keyword>
<dbReference type="EMBL" id="JACGCI010000058">
    <property type="protein sequence ID" value="KAF6750142.1"/>
    <property type="molecule type" value="Genomic_DNA"/>
</dbReference>
<reference evidence="2 3" key="1">
    <citation type="submission" date="2020-07" db="EMBL/GenBank/DDBJ databases">
        <title>Comparative genomics of pyrophilous fungi reveals a link between fire events and developmental genes.</title>
        <authorList>
            <consortium name="DOE Joint Genome Institute"/>
            <person name="Steindorff A.S."/>
            <person name="Carver A."/>
            <person name="Calhoun S."/>
            <person name="Stillman K."/>
            <person name="Liu H."/>
            <person name="Lipzen A."/>
            <person name="Pangilinan J."/>
            <person name="Labutti K."/>
            <person name="Bruns T.D."/>
            <person name="Grigoriev I.V."/>
        </authorList>
    </citation>
    <scope>NUCLEOTIDE SEQUENCE [LARGE SCALE GENOMIC DNA]</scope>
    <source>
        <strain evidence="2 3">CBS 144469</strain>
    </source>
</reference>
<name>A0A8H6HPL8_9AGAR</name>
<feature type="compositionally biased region" description="Polar residues" evidence="1">
    <location>
        <begin position="19"/>
        <end position="28"/>
    </location>
</feature>
<evidence type="ECO:0000313" key="3">
    <source>
        <dbReference type="Proteomes" id="UP000521943"/>
    </source>
</evidence>
<protein>
    <submittedName>
        <fullName evidence="2">Uncharacterized protein</fullName>
    </submittedName>
</protein>
<feature type="region of interest" description="Disordered" evidence="1">
    <location>
        <begin position="1"/>
        <end position="67"/>
    </location>
</feature>
<dbReference type="Proteomes" id="UP000521943">
    <property type="component" value="Unassembled WGS sequence"/>
</dbReference>
<gene>
    <name evidence="2" type="ORF">DFP72DRAFT_911285</name>
</gene>